<dbReference type="EMBL" id="LJYG01000042">
    <property type="protein sequence ID" value="KRQ15559.1"/>
    <property type="molecule type" value="Genomic_DNA"/>
</dbReference>
<name>A0A0R3E019_9BRAD</name>
<dbReference type="Pfam" id="PF08843">
    <property type="entry name" value="AbiEii"/>
    <property type="match status" value="1"/>
</dbReference>
<gene>
    <name evidence="1" type="ORF">AOQ71_09245</name>
</gene>
<dbReference type="InterPro" id="IPR014942">
    <property type="entry name" value="AbiEii"/>
</dbReference>
<proteinExistence type="predicted"/>
<reference evidence="1 2" key="1">
    <citation type="submission" date="2015-09" db="EMBL/GenBank/DDBJ databases">
        <title>Draft Genome Sequence of Bradyrhizobium manausense Strain BR 3351T, a Novel Symbiotic Nitrogen-Fixing Alphaproteobacterium Isolated from Brazilian Amazon Rain Forest.</title>
        <authorList>
            <person name="De Araujo J.L."/>
            <person name="Zilli J.E."/>
        </authorList>
    </citation>
    <scope>NUCLEOTIDE SEQUENCE [LARGE SCALE GENOMIC DNA]</scope>
    <source>
        <strain evidence="1 2">BR3351</strain>
    </source>
</reference>
<evidence type="ECO:0000313" key="2">
    <source>
        <dbReference type="Proteomes" id="UP000051936"/>
    </source>
</evidence>
<evidence type="ECO:0000313" key="1">
    <source>
        <dbReference type="EMBL" id="KRQ15559.1"/>
    </source>
</evidence>
<accession>A0A0R3E019</accession>
<dbReference type="Proteomes" id="UP000051936">
    <property type="component" value="Unassembled WGS sequence"/>
</dbReference>
<evidence type="ECO:0008006" key="3">
    <source>
        <dbReference type="Google" id="ProtNLM"/>
    </source>
</evidence>
<dbReference type="RefSeq" id="WP_057744783.1">
    <property type="nucleotide sequence ID" value="NZ_LJYG01000042.1"/>
</dbReference>
<dbReference type="STRING" id="989370.AOQ71_09245"/>
<dbReference type="AlphaFoldDB" id="A0A0R3E019"/>
<keyword evidence="2" id="KW-1185">Reference proteome</keyword>
<comment type="caution">
    <text evidence="1">The sequence shown here is derived from an EMBL/GenBank/DDBJ whole genome shotgun (WGS) entry which is preliminary data.</text>
</comment>
<organism evidence="1 2">
    <name type="scientific">Bradyrhizobium manausense</name>
    <dbReference type="NCBI Taxonomy" id="989370"/>
    <lineage>
        <taxon>Bacteria</taxon>
        <taxon>Pseudomonadati</taxon>
        <taxon>Pseudomonadota</taxon>
        <taxon>Alphaproteobacteria</taxon>
        <taxon>Hyphomicrobiales</taxon>
        <taxon>Nitrobacteraceae</taxon>
        <taxon>Bradyrhizobium</taxon>
    </lineage>
</organism>
<sequence>MANPPKNVAASVRARLLTLSKERNQPFDLLLTRYVLERLLYRLGSTDYRNRFVLKGAMLLATWVDNQFRPTRDLDLLGSGDPDPDVLLAIFKEIAAVDAADGVIFDPASFTVDRIRDENEYGGVRIKGNATVDNARVRVVIDIAFGDAVEPGVQEADLPVLLDFPAPKLRSYPRETVIAEKFQAMVALGLANSRLKDFYDVWVLTRSYKFEGDALASAIKATFERRKTEIPTALPDAFTAAFTEDAGKKDQWAAFTKQVAVDPGSLTEVTKTLAEFLMPQAKEALALKDGEKAI</sequence>
<dbReference type="OrthoDB" id="9808443at2"/>
<protein>
    <recommendedName>
        <fullName evidence="3">Nucleotidyl transferase AbiEii/AbiGii toxin family protein</fullName>
    </recommendedName>
</protein>